<accession>A0A6A4HDL5</accession>
<dbReference type="EMBL" id="ML769523">
    <property type="protein sequence ID" value="KAE9395896.1"/>
    <property type="molecule type" value="Genomic_DNA"/>
</dbReference>
<feature type="region of interest" description="Disordered" evidence="1">
    <location>
        <begin position="51"/>
        <end position="83"/>
    </location>
</feature>
<feature type="region of interest" description="Disordered" evidence="1">
    <location>
        <begin position="1"/>
        <end position="34"/>
    </location>
</feature>
<protein>
    <submittedName>
        <fullName evidence="2">Uncharacterized protein</fullName>
    </submittedName>
</protein>
<evidence type="ECO:0000313" key="2">
    <source>
        <dbReference type="EMBL" id="KAE9395896.1"/>
    </source>
</evidence>
<reference evidence="2" key="1">
    <citation type="journal article" date="2019" name="Environ. Microbiol.">
        <title>Fungal ecological strategies reflected in gene transcription - a case study of two litter decomposers.</title>
        <authorList>
            <person name="Barbi F."/>
            <person name="Kohler A."/>
            <person name="Barry K."/>
            <person name="Baskaran P."/>
            <person name="Daum C."/>
            <person name="Fauchery L."/>
            <person name="Ihrmark K."/>
            <person name="Kuo A."/>
            <person name="LaButti K."/>
            <person name="Lipzen A."/>
            <person name="Morin E."/>
            <person name="Grigoriev I.V."/>
            <person name="Henrissat B."/>
            <person name="Lindahl B."/>
            <person name="Martin F."/>
        </authorList>
    </citation>
    <scope>NUCLEOTIDE SEQUENCE</scope>
    <source>
        <strain evidence="2">JB14</strain>
    </source>
</reference>
<dbReference type="AlphaFoldDB" id="A0A6A4HDL5"/>
<feature type="region of interest" description="Disordered" evidence="1">
    <location>
        <begin position="99"/>
        <end position="128"/>
    </location>
</feature>
<gene>
    <name evidence="2" type="ORF">BT96DRAFT_942113</name>
</gene>
<evidence type="ECO:0000313" key="3">
    <source>
        <dbReference type="Proteomes" id="UP000799118"/>
    </source>
</evidence>
<feature type="compositionally biased region" description="Pro residues" evidence="1">
    <location>
        <begin position="12"/>
        <end position="27"/>
    </location>
</feature>
<name>A0A6A4HDL5_9AGAR</name>
<keyword evidence="3" id="KW-1185">Reference proteome</keyword>
<dbReference type="Proteomes" id="UP000799118">
    <property type="component" value="Unassembled WGS sequence"/>
</dbReference>
<proteinExistence type="predicted"/>
<evidence type="ECO:0000256" key="1">
    <source>
        <dbReference type="SAM" id="MobiDB-lite"/>
    </source>
</evidence>
<organism evidence="2 3">
    <name type="scientific">Gymnopus androsaceus JB14</name>
    <dbReference type="NCBI Taxonomy" id="1447944"/>
    <lineage>
        <taxon>Eukaryota</taxon>
        <taxon>Fungi</taxon>
        <taxon>Dikarya</taxon>
        <taxon>Basidiomycota</taxon>
        <taxon>Agaricomycotina</taxon>
        <taxon>Agaricomycetes</taxon>
        <taxon>Agaricomycetidae</taxon>
        <taxon>Agaricales</taxon>
        <taxon>Marasmiineae</taxon>
        <taxon>Omphalotaceae</taxon>
        <taxon>Gymnopus</taxon>
    </lineage>
</organism>
<sequence>MTINTMEIAPPTNIPPPQYTPSAPAPAAPKKRGEAMDIRSWNTTFQEYHAVSGDEEGESGFRATRSGAAEVSDGNSPERVRAGPREIWDSVKLLATPLTRRKVSREENNRVRPKLSQGSGTEGGAEVLPRSRGCVGLVTGNVGKTKARLGK</sequence>